<keyword evidence="2" id="KW-1185">Reference proteome</keyword>
<proteinExistence type="predicted"/>
<comment type="caution">
    <text evidence="1">The sequence shown here is derived from an EMBL/GenBank/DDBJ whole genome shotgun (WGS) entry which is preliminary data.</text>
</comment>
<protein>
    <submittedName>
        <fullName evidence="1">Uncharacterized protein</fullName>
    </submittedName>
</protein>
<gene>
    <name evidence="1" type="ORF">Vadar_008817</name>
</gene>
<sequence>MGCQEEALIDKVCEIYEQISSLETLKPSKDVDMLFTQLVLTCIPPSPIEVTKLPKRVQEIRSKLIKLCGEAEGHLESHFSTLLGSSFEKPLQKLNFFPYFSNYLKLSHLEFTILNQHSSTAPARVAFVGSGPLPLTSIVLATNHLTTTTFHNYDIDPSANSMASRLVSTDPDLSKRLFFHTSDIKDVTGELKNYEVVFLAALVGMDKEEKGEVIAHLAKYMAPGAILMLRSAHGARAFLYPVVEPSDLIGFEVLSVFHPSDEVINSVVVARKFPGPPRHTSLDHHQGINGTAAAAGPLLLPCKCCEQIQAFSPLNKIDELAIEKNF</sequence>
<evidence type="ECO:0000313" key="2">
    <source>
        <dbReference type="Proteomes" id="UP000828048"/>
    </source>
</evidence>
<accession>A0ACB7WZ61</accession>
<name>A0ACB7WZ61_9ERIC</name>
<dbReference type="EMBL" id="CM037152">
    <property type="protein sequence ID" value="KAH7833696.1"/>
    <property type="molecule type" value="Genomic_DNA"/>
</dbReference>
<organism evidence="1 2">
    <name type="scientific">Vaccinium darrowii</name>
    <dbReference type="NCBI Taxonomy" id="229202"/>
    <lineage>
        <taxon>Eukaryota</taxon>
        <taxon>Viridiplantae</taxon>
        <taxon>Streptophyta</taxon>
        <taxon>Embryophyta</taxon>
        <taxon>Tracheophyta</taxon>
        <taxon>Spermatophyta</taxon>
        <taxon>Magnoliopsida</taxon>
        <taxon>eudicotyledons</taxon>
        <taxon>Gunneridae</taxon>
        <taxon>Pentapetalae</taxon>
        <taxon>asterids</taxon>
        <taxon>Ericales</taxon>
        <taxon>Ericaceae</taxon>
        <taxon>Vaccinioideae</taxon>
        <taxon>Vaccinieae</taxon>
        <taxon>Vaccinium</taxon>
    </lineage>
</organism>
<evidence type="ECO:0000313" key="1">
    <source>
        <dbReference type="EMBL" id="KAH7833696.1"/>
    </source>
</evidence>
<reference evidence="1 2" key="1">
    <citation type="journal article" date="2021" name="Hortic Res">
        <title>High-quality reference genome and annotation aids understanding of berry development for evergreen blueberry (Vaccinium darrowii).</title>
        <authorList>
            <person name="Yu J."/>
            <person name="Hulse-Kemp A.M."/>
            <person name="Babiker E."/>
            <person name="Staton M."/>
        </authorList>
    </citation>
    <scope>NUCLEOTIDE SEQUENCE [LARGE SCALE GENOMIC DNA]</scope>
    <source>
        <strain evidence="2">cv. NJ 8807/NJ 8810</strain>
        <tissue evidence="1">Young leaf</tissue>
    </source>
</reference>
<dbReference type="Proteomes" id="UP000828048">
    <property type="component" value="Chromosome 2"/>
</dbReference>